<evidence type="ECO:0000256" key="9">
    <source>
        <dbReference type="ARBA" id="ARBA00023170"/>
    </source>
</evidence>
<keyword evidence="6 11" id="KW-0805">Transcription regulation</keyword>
<keyword evidence="9 11" id="KW-0675">Receptor</keyword>
<protein>
    <submittedName>
        <fullName evidence="15">Nuclear receptor domain-containing protein</fullName>
    </submittedName>
</protein>
<dbReference type="InterPro" id="IPR035500">
    <property type="entry name" value="NHR-like_dom_sf"/>
</dbReference>
<dbReference type="PRINTS" id="PR00047">
    <property type="entry name" value="STROIDFINGER"/>
</dbReference>
<accession>A0A1I7T6N6</accession>
<dbReference type="SMART" id="SM00399">
    <property type="entry name" value="ZnF_C4"/>
    <property type="match status" value="1"/>
</dbReference>
<evidence type="ECO:0000256" key="2">
    <source>
        <dbReference type="ARBA" id="ARBA00005993"/>
    </source>
</evidence>
<dbReference type="GO" id="GO:0003700">
    <property type="term" value="F:DNA-binding transcription factor activity"/>
    <property type="evidence" value="ECO:0007669"/>
    <property type="project" value="InterPro"/>
</dbReference>
<dbReference type="AlphaFoldDB" id="A0A1I7T6N6"/>
<dbReference type="InterPro" id="IPR000536">
    <property type="entry name" value="Nucl_hrmn_rcpt_lig-bd"/>
</dbReference>
<evidence type="ECO:0000313" key="15">
    <source>
        <dbReference type="WBParaSite" id="Csp11.Scaffold522.g2930.t1"/>
    </source>
</evidence>
<proteinExistence type="inferred from homology"/>
<keyword evidence="14" id="KW-1185">Reference proteome</keyword>
<comment type="subcellular location">
    <subcellularLocation>
        <location evidence="1 11">Nucleus</location>
    </subcellularLocation>
</comment>
<dbReference type="STRING" id="1561998.A0A1I7T6N6"/>
<sequence>MDSESTFRLVNCLVCDQKADGKRHYGAVVCRACAAFFRRSITFKSVKKCRGNGKCDFLKKGFFTCKHCRLQKCRNAGMSEESFQFERDIYSNRIQVATQIPITVDLFYGKSNLIIFRAPTQSSQIPKPFLDLEPLFDKVQKILFQGPETPIQSDTKLGKLAMRLHPILKSSNKVNPNSKVYGKEESLAQLEYDILTVTKWLTYFDDFQRLPPCLQVQMLQGIWSVWWTLTRLANTAICIRQKIDEEEIRKMKLGQLLYVCDQEIDMSWLSTYSVEELKFFIDIKTEYRMDELTRLMLDLDPSDVELSFMLGQLCFHYVGKRFQGEILQVADKFQEIMADDLHDYYNDQMKRPNYSKRLASMMKINNMIQSDLLKSREKTELALVFDIFCIEVSHPGMFIDS</sequence>
<dbReference type="Pfam" id="PF00104">
    <property type="entry name" value="Hormone_recep"/>
    <property type="match status" value="1"/>
</dbReference>
<dbReference type="InterPro" id="IPR001628">
    <property type="entry name" value="Znf_hrmn_rcpt"/>
</dbReference>
<feature type="domain" description="NR LBD" evidence="13">
    <location>
        <begin position="149"/>
        <end position="401"/>
    </location>
</feature>
<evidence type="ECO:0000256" key="7">
    <source>
        <dbReference type="ARBA" id="ARBA00023125"/>
    </source>
</evidence>
<evidence type="ECO:0000256" key="4">
    <source>
        <dbReference type="ARBA" id="ARBA00022771"/>
    </source>
</evidence>
<dbReference type="eggNOG" id="KOG3575">
    <property type="taxonomic scope" value="Eukaryota"/>
</dbReference>
<dbReference type="SUPFAM" id="SSF48508">
    <property type="entry name" value="Nuclear receptor ligand-binding domain"/>
    <property type="match status" value="1"/>
</dbReference>
<feature type="domain" description="Nuclear receptor" evidence="12">
    <location>
        <begin position="9"/>
        <end position="85"/>
    </location>
</feature>
<keyword evidence="7 11" id="KW-0238">DNA-binding</keyword>
<dbReference type="WBParaSite" id="Csp11.Scaffold522.g2930.t1">
    <property type="protein sequence ID" value="Csp11.Scaffold522.g2930.t1"/>
    <property type="gene ID" value="Csp11.Scaffold522.g2930"/>
</dbReference>
<evidence type="ECO:0000256" key="10">
    <source>
        <dbReference type="ARBA" id="ARBA00023242"/>
    </source>
</evidence>
<dbReference type="PROSITE" id="PS00031">
    <property type="entry name" value="NUCLEAR_REC_DBD_1"/>
    <property type="match status" value="1"/>
</dbReference>
<keyword evidence="10 11" id="KW-0539">Nucleus</keyword>
<evidence type="ECO:0000256" key="6">
    <source>
        <dbReference type="ARBA" id="ARBA00023015"/>
    </source>
</evidence>
<dbReference type="PANTHER" id="PTHR45680:SF12">
    <property type="entry name" value="NUCLEAR HORMONE RECEPTOR FAMILY-RELATED"/>
    <property type="match status" value="1"/>
</dbReference>
<keyword evidence="4 11" id="KW-0863">Zinc-finger</keyword>
<dbReference type="Pfam" id="PF00105">
    <property type="entry name" value="zf-C4"/>
    <property type="match status" value="1"/>
</dbReference>
<comment type="similarity">
    <text evidence="2 11">Belongs to the nuclear hormone receptor family.</text>
</comment>
<evidence type="ECO:0000313" key="14">
    <source>
        <dbReference type="Proteomes" id="UP000095282"/>
    </source>
</evidence>
<keyword evidence="3 11" id="KW-0479">Metal-binding</keyword>
<dbReference type="PROSITE" id="PS51843">
    <property type="entry name" value="NR_LBD"/>
    <property type="match status" value="1"/>
</dbReference>
<dbReference type="GO" id="GO:0008270">
    <property type="term" value="F:zinc ion binding"/>
    <property type="evidence" value="ECO:0007669"/>
    <property type="project" value="UniProtKB-KW"/>
</dbReference>
<organism evidence="14 15">
    <name type="scientific">Caenorhabditis tropicalis</name>
    <dbReference type="NCBI Taxonomy" id="1561998"/>
    <lineage>
        <taxon>Eukaryota</taxon>
        <taxon>Metazoa</taxon>
        <taxon>Ecdysozoa</taxon>
        <taxon>Nematoda</taxon>
        <taxon>Chromadorea</taxon>
        <taxon>Rhabditida</taxon>
        <taxon>Rhabditina</taxon>
        <taxon>Rhabditomorpha</taxon>
        <taxon>Rhabditoidea</taxon>
        <taxon>Rhabditidae</taxon>
        <taxon>Peloderinae</taxon>
        <taxon>Caenorhabditis</taxon>
    </lineage>
</organism>
<dbReference type="InterPro" id="IPR051152">
    <property type="entry name" value="C.elegans_Orphan_NR"/>
</dbReference>
<dbReference type="SUPFAM" id="SSF57716">
    <property type="entry name" value="Glucocorticoid receptor-like (DNA-binding domain)"/>
    <property type="match status" value="1"/>
</dbReference>
<dbReference type="InterPro" id="IPR013088">
    <property type="entry name" value="Znf_NHR/GATA"/>
</dbReference>
<dbReference type="Proteomes" id="UP000095282">
    <property type="component" value="Unplaced"/>
</dbReference>
<dbReference type="PROSITE" id="PS51030">
    <property type="entry name" value="NUCLEAR_REC_DBD_2"/>
    <property type="match status" value="1"/>
</dbReference>
<dbReference type="SMART" id="SM00430">
    <property type="entry name" value="HOLI"/>
    <property type="match status" value="1"/>
</dbReference>
<dbReference type="GO" id="GO:0005634">
    <property type="term" value="C:nucleus"/>
    <property type="evidence" value="ECO:0007669"/>
    <property type="project" value="UniProtKB-SubCell"/>
</dbReference>
<keyword evidence="5 11" id="KW-0862">Zinc</keyword>
<keyword evidence="8 11" id="KW-0804">Transcription</keyword>
<evidence type="ECO:0000259" key="12">
    <source>
        <dbReference type="PROSITE" id="PS51030"/>
    </source>
</evidence>
<evidence type="ECO:0000256" key="8">
    <source>
        <dbReference type="ARBA" id="ARBA00023163"/>
    </source>
</evidence>
<dbReference type="PANTHER" id="PTHR45680">
    <property type="entry name" value="NUCLEAR HORMONE RECEPTOR FAMILY"/>
    <property type="match status" value="1"/>
</dbReference>
<dbReference type="InterPro" id="IPR049636">
    <property type="entry name" value="HNF4-like_DBD"/>
</dbReference>
<dbReference type="GO" id="GO:0000978">
    <property type="term" value="F:RNA polymerase II cis-regulatory region sequence-specific DNA binding"/>
    <property type="evidence" value="ECO:0007669"/>
    <property type="project" value="InterPro"/>
</dbReference>
<dbReference type="Gene3D" id="1.10.565.10">
    <property type="entry name" value="Retinoid X Receptor"/>
    <property type="match status" value="1"/>
</dbReference>
<evidence type="ECO:0000256" key="5">
    <source>
        <dbReference type="ARBA" id="ARBA00022833"/>
    </source>
</evidence>
<dbReference type="CDD" id="cd06960">
    <property type="entry name" value="NR_DBD_HNF4A"/>
    <property type="match status" value="1"/>
</dbReference>
<name>A0A1I7T6N6_9PELO</name>
<evidence type="ECO:0000256" key="1">
    <source>
        <dbReference type="ARBA" id="ARBA00004123"/>
    </source>
</evidence>
<evidence type="ECO:0000259" key="13">
    <source>
        <dbReference type="PROSITE" id="PS51843"/>
    </source>
</evidence>
<dbReference type="Gene3D" id="3.30.50.10">
    <property type="entry name" value="Erythroid Transcription Factor GATA-1, subunit A"/>
    <property type="match status" value="1"/>
</dbReference>
<evidence type="ECO:0000256" key="3">
    <source>
        <dbReference type="ARBA" id="ARBA00022723"/>
    </source>
</evidence>
<evidence type="ECO:0000256" key="11">
    <source>
        <dbReference type="RuleBase" id="RU004334"/>
    </source>
</evidence>
<reference evidence="15" key="1">
    <citation type="submission" date="2016-11" db="UniProtKB">
        <authorList>
            <consortium name="WormBaseParasite"/>
        </authorList>
    </citation>
    <scope>IDENTIFICATION</scope>
</reference>